<organism evidence="4 5">
    <name type="scientific">Asparagus officinalis</name>
    <name type="common">Garden asparagus</name>
    <dbReference type="NCBI Taxonomy" id="4686"/>
    <lineage>
        <taxon>Eukaryota</taxon>
        <taxon>Viridiplantae</taxon>
        <taxon>Streptophyta</taxon>
        <taxon>Embryophyta</taxon>
        <taxon>Tracheophyta</taxon>
        <taxon>Spermatophyta</taxon>
        <taxon>Magnoliopsida</taxon>
        <taxon>Liliopsida</taxon>
        <taxon>Asparagales</taxon>
        <taxon>Asparagaceae</taxon>
        <taxon>Asparagoideae</taxon>
        <taxon>Asparagus</taxon>
    </lineage>
</organism>
<protein>
    <submittedName>
        <fullName evidence="4">Uncharacterized protein</fullName>
    </submittedName>
</protein>
<keyword evidence="3" id="KW-0143">Chaperone</keyword>
<keyword evidence="5" id="KW-1185">Reference proteome</keyword>
<dbReference type="GO" id="GO:0140662">
    <property type="term" value="F:ATP-dependent protein folding chaperone"/>
    <property type="evidence" value="ECO:0007669"/>
    <property type="project" value="InterPro"/>
</dbReference>
<keyword evidence="2" id="KW-0067">ATP-binding</keyword>
<proteinExistence type="predicted"/>
<dbReference type="GO" id="GO:0030968">
    <property type="term" value="P:endoplasmic reticulum unfolded protein response"/>
    <property type="evidence" value="ECO:0007669"/>
    <property type="project" value="TreeGrafter"/>
</dbReference>
<accession>A0A5P1FIC5</accession>
<keyword evidence="1" id="KW-0547">Nucleotide-binding</keyword>
<dbReference type="GO" id="GO:0005524">
    <property type="term" value="F:ATP binding"/>
    <property type="evidence" value="ECO:0007669"/>
    <property type="project" value="UniProtKB-KW"/>
</dbReference>
<dbReference type="EMBL" id="CM007383">
    <property type="protein sequence ID" value="ONK76340.1"/>
    <property type="molecule type" value="Genomic_DNA"/>
</dbReference>
<evidence type="ECO:0000256" key="3">
    <source>
        <dbReference type="ARBA" id="ARBA00023186"/>
    </source>
</evidence>
<dbReference type="InterPro" id="IPR043129">
    <property type="entry name" value="ATPase_NBD"/>
</dbReference>
<dbReference type="Gene3D" id="3.30.420.40">
    <property type="match status" value="2"/>
</dbReference>
<sequence length="357" mass="39697">MVAWSESDVVTVIKGSIFGRRHSPSAPLKLRKRKGEKFARRSDEVSIFTGRGPEKYDKVVHKNLNTETFVGVAHSAKSEPSADKVGPTQLTVGLASESEVTSFSPRFGFTCHRTGARRLINDDVEKVKSFHVDTIVPFRERLKILGRVANLEDLPLSAAEKTLMHKYNKKPLFSSPHHEFYSVKDVRWNAELGEIAGVSFLPEVAMRITRSSITREKIEELCGDLWDQALVPLKELLKHSGLGVDDIYAVELIGGATRVSKLQEFLGRKYLGKHLDADEVIVLGSSLHAANLSDGIKLNRKLGMIDGSSYGFVLELNGTDLVKDESTETLLVPWMKKMPIKINIVTCYKAIASKPLE</sequence>
<reference evidence="5" key="1">
    <citation type="journal article" date="2017" name="Nat. Commun.">
        <title>The asparagus genome sheds light on the origin and evolution of a young Y chromosome.</title>
        <authorList>
            <person name="Harkess A."/>
            <person name="Zhou J."/>
            <person name="Xu C."/>
            <person name="Bowers J.E."/>
            <person name="Van der Hulst R."/>
            <person name="Ayyampalayam S."/>
            <person name="Mercati F."/>
            <person name="Riccardi P."/>
            <person name="McKain M.R."/>
            <person name="Kakrana A."/>
            <person name="Tang H."/>
            <person name="Ray J."/>
            <person name="Groenendijk J."/>
            <person name="Arikit S."/>
            <person name="Mathioni S.M."/>
            <person name="Nakano M."/>
            <person name="Shan H."/>
            <person name="Telgmann-Rauber A."/>
            <person name="Kanno A."/>
            <person name="Yue Z."/>
            <person name="Chen H."/>
            <person name="Li W."/>
            <person name="Chen Y."/>
            <person name="Xu X."/>
            <person name="Zhang Y."/>
            <person name="Luo S."/>
            <person name="Chen H."/>
            <person name="Gao J."/>
            <person name="Mao Z."/>
            <person name="Pires J.C."/>
            <person name="Luo M."/>
            <person name="Kudrna D."/>
            <person name="Wing R.A."/>
            <person name="Meyers B.C."/>
            <person name="Yi K."/>
            <person name="Kong H."/>
            <person name="Lavrijsen P."/>
            <person name="Sunseri F."/>
            <person name="Falavigna A."/>
            <person name="Ye Y."/>
            <person name="Leebens-Mack J.H."/>
            <person name="Chen G."/>
        </authorList>
    </citation>
    <scope>NUCLEOTIDE SEQUENCE [LARGE SCALE GENOMIC DNA]</scope>
    <source>
        <strain evidence="5">cv. DH0086</strain>
    </source>
</reference>
<evidence type="ECO:0000256" key="1">
    <source>
        <dbReference type="ARBA" id="ARBA00022741"/>
    </source>
</evidence>
<dbReference type="Gene3D" id="3.90.640.10">
    <property type="entry name" value="Actin, Chain A, domain 4"/>
    <property type="match status" value="1"/>
</dbReference>
<dbReference type="PANTHER" id="PTHR45639:SF3">
    <property type="entry name" value="HYPOXIA UP-REGULATED PROTEIN 1"/>
    <property type="match status" value="1"/>
</dbReference>
<dbReference type="Gramene" id="ONK76340">
    <property type="protein sequence ID" value="ONK76340"/>
    <property type="gene ID" value="A4U43_C03F26570"/>
</dbReference>
<dbReference type="InterPro" id="IPR013126">
    <property type="entry name" value="Hsp_70_fam"/>
</dbReference>
<dbReference type="PANTHER" id="PTHR45639">
    <property type="entry name" value="HSC70CB, ISOFORM G-RELATED"/>
    <property type="match status" value="1"/>
</dbReference>
<evidence type="ECO:0000313" key="4">
    <source>
        <dbReference type="EMBL" id="ONK76340.1"/>
    </source>
</evidence>
<dbReference type="AlphaFoldDB" id="A0A5P1FIC5"/>
<evidence type="ECO:0000256" key="2">
    <source>
        <dbReference type="ARBA" id="ARBA00022840"/>
    </source>
</evidence>
<evidence type="ECO:0000313" key="5">
    <source>
        <dbReference type="Proteomes" id="UP000243459"/>
    </source>
</evidence>
<dbReference type="SUPFAM" id="SSF53067">
    <property type="entry name" value="Actin-like ATPase domain"/>
    <property type="match status" value="1"/>
</dbReference>
<dbReference type="GO" id="GO:0034663">
    <property type="term" value="C:endoplasmic reticulum chaperone complex"/>
    <property type="evidence" value="ECO:0007669"/>
    <property type="project" value="TreeGrafter"/>
</dbReference>
<name>A0A5P1FIC5_ASPOF</name>
<gene>
    <name evidence="4" type="ORF">A4U43_C03F26570</name>
</gene>
<dbReference type="Proteomes" id="UP000243459">
    <property type="component" value="Chromosome 3"/>
</dbReference>
<dbReference type="Pfam" id="PF00012">
    <property type="entry name" value="HSP70"/>
    <property type="match status" value="1"/>
</dbReference>